<protein>
    <submittedName>
        <fullName evidence="1">Uncharacterized protein</fullName>
    </submittedName>
</protein>
<accession>A0AAE0T0G9</accession>
<evidence type="ECO:0000313" key="1">
    <source>
        <dbReference type="EMBL" id="KAK3600968.1"/>
    </source>
</evidence>
<name>A0AAE0T0G9_9BIVA</name>
<dbReference type="AlphaFoldDB" id="A0AAE0T0G9"/>
<reference evidence="1" key="2">
    <citation type="journal article" date="2021" name="Genome Biol. Evol.">
        <title>Developing a high-quality reference genome for a parasitic bivalve with doubly uniparental inheritance (Bivalvia: Unionida).</title>
        <authorList>
            <person name="Smith C.H."/>
        </authorList>
    </citation>
    <scope>NUCLEOTIDE SEQUENCE</scope>
    <source>
        <strain evidence="1">CHS0354</strain>
        <tissue evidence="1">Mantle</tissue>
    </source>
</reference>
<sequence length="104" mass="12269">MYHRTPKMKQSMYHRMPNMNQAITLWAVNLLMCCPSNVRSAIQLYNKGKYHFLNSLKYNVRFNSSLATKKSEQNNLIEILLLYKNNVKIFQGISHKPYQVICVD</sequence>
<reference evidence="1" key="1">
    <citation type="journal article" date="2021" name="Genome Biol. Evol.">
        <title>A High-Quality Reference Genome for a Parasitic Bivalve with Doubly Uniparental Inheritance (Bivalvia: Unionida).</title>
        <authorList>
            <person name="Smith C.H."/>
        </authorList>
    </citation>
    <scope>NUCLEOTIDE SEQUENCE</scope>
    <source>
        <strain evidence="1">CHS0354</strain>
    </source>
</reference>
<dbReference type="EMBL" id="JAEAOA010000317">
    <property type="protein sequence ID" value="KAK3600968.1"/>
    <property type="molecule type" value="Genomic_DNA"/>
</dbReference>
<comment type="caution">
    <text evidence="1">The sequence shown here is derived from an EMBL/GenBank/DDBJ whole genome shotgun (WGS) entry which is preliminary data.</text>
</comment>
<gene>
    <name evidence="1" type="ORF">CHS0354_004183</name>
</gene>
<organism evidence="1 2">
    <name type="scientific">Potamilus streckersoni</name>
    <dbReference type="NCBI Taxonomy" id="2493646"/>
    <lineage>
        <taxon>Eukaryota</taxon>
        <taxon>Metazoa</taxon>
        <taxon>Spiralia</taxon>
        <taxon>Lophotrochozoa</taxon>
        <taxon>Mollusca</taxon>
        <taxon>Bivalvia</taxon>
        <taxon>Autobranchia</taxon>
        <taxon>Heteroconchia</taxon>
        <taxon>Palaeoheterodonta</taxon>
        <taxon>Unionida</taxon>
        <taxon>Unionoidea</taxon>
        <taxon>Unionidae</taxon>
        <taxon>Ambleminae</taxon>
        <taxon>Lampsilini</taxon>
        <taxon>Potamilus</taxon>
    </lineage>
</organism>
<reference evidence="1" key="3">
    <citation type="submission" date="2023-05" db="EMBL/GenBank/DDBJ databases">
        <authorList>
            <person name="Smith C.H."/>
        </authorList>
    </citation>
    <scope>NUCLEOTIDE SEQUENCE</scope>
    <source>
        <strain evidence="1">CHS0354</strain>
        <tissue evidence="1">Mantle</tissue>
    </source>
</reference>
<keyword evidence="2" id="KW-1185">Reference proteome</keyword>
<dbReference type="Proteomes" id="UP001195483">
    <property type="component" value="Unassembled WGS sequence"/>
</dbReference>
<evidence type="ECO:0000313" key="2">
    <source>
        <dbReference type="Proteomes" id="UP001195483"/>
    </source>
</evidence>
<proteinExistence type="predicted"/>